<keyword evidence="2" id="KW-1185">Reference proteome</keyword>
<dbReference type="InterPro" id="IPR047142">
    <property type="entry name" value="OryJ/VirC-like"/>
</dbReference>
<name>K1XKC6_MARBU</name>
<sequence length="202" mass="21457">MADRPLLPNGLPDVQRLITTHDASGKAIFARDIPSTSSFQEIGSDFQFFLGYTTKGFPVDLNAPDEADAKAGAAAVPTDIQRYTEDLQAPPAGLSIDNGTALRFVDFAPATAPFMHRTESIDYGVVLEGVMELILDSGETRIMRRGDVCVQRGTMHAWKNITENGGWARMLFSLVAAEKVVVGGQALGADLSGEAGGKGVDG</sequence>
<accession>K1XKC6</accession>
<dbReference type="AlphaFoldDB" id="K1XKC6"/>
<dbReference type="CDD" id="cd02231">
    <property type="entry name" value="cupin_BLL6423-like"/>
    <property type="match status" value="1"/>
</dbReference>
<protein>
    <submittedName>
        <fullName evidence="1">Cupin domain containing protein</fullName>
    </submittedName>
</protein>
<dbReference type="OrthoDB" id="5840532at2759"/>
<dbReference type="Gene3D" id="2.20.70.150">
    <property type="match status" value="1"/>
</dbReference>
<proteinExistence type="predicted"/>
<dbReference type="PANTHER" id="PTHR36156:SF3">
    <property type="entry name" value="CUPIN 2 CONSERVED BARREL DOMAIN-CONTAINING PROTEIN"/>
    <property type="match status" value="1"/>
</dbReference>
<dbReference type="GeneID" id="18764808"/>
<organism evidence="1 2">
    <name type="scientific">Marssonina brunnea f. sp. multigermtubi (strain MB_m1)</name>
    <name type="common">Marssonina leaf spot fungus</name>
    <dbReference type="NCBI Taxonomy" id="1072389"/>
    <lineage>
        <taxon>Eukaryota</taxon>
        <taxon>Fungi</taxon>
        <taxon>Dikarya</taxon>
        <taxon>Ascomycota</taxon>
        <taxon>Pezizomycotina</taxon>
        <taxon>Leotiomycetes</taxon>
        <taxon>Helotiales</taxon>
        <taxon>Drepanopezizaceae</taxon>
        <taxon>Drepanopeziza</taxon>
    </lineage>
</organism>
<dbReference type="InterPro" id="IPR014710">
    <property type="entry name" value="RmlC-like_jellyroll"/>
</dbReference>
<dbReference type="Gene3D" id="2.60.120.10">
    <property type="entry name" value="Jelly Rolls"/>
    <property type="match status" value="1"/>
</dbReference>
<dbReference type="OMA" id="GTMHQWV"/>
<dbReference type="RefSeq" id="XP_007296762.1">
    <property type="nucleotide sequence ID" value="XM_007296700.1"/>
</dbReference>
<dbReference type="HOGENOM" id="CLU_096188_0_1_1"/>
<evidence type="ECO:0000313" key="1">
    <source>
        <dbReference type="EMBL" id="EKD12919.1"/>
    </source>
</evidence>
<reference evidence="1 2" key="1">
    <citation type="journal article" date="2012" name="BMC Genomics">
        <title>Sequencing the genome of Marssonina brunnea reveals fungus-poplar co-evolution.</title>
        <authorList>
            <person name="Zhu S."/>
            <person name="Cao Y.-Z."/>
            <person name="Jiang C."/>
            <person name="Tan B.-Y."/>
            <person name="Wang Z."/>
            <person name="Feng S."/>
            <person name="Zhang L."/>
            <person name="Su X.-H."/>
            <person name="Brejova B."/>
            <person name="Vinar T."/>
            <person name="Xu M."/>
            <person name="Wang M.-X."/>
            <person name="Zhang S.-G."/>
            <person name="Huang M.-R."/>
            <person name="Wu R."/>
            <person name="Zhou Y."/>
        </authorList>
    </citation>
    <scope>NUCLEOTIDE SEQUENCE [LARGE SCALE GENOMIC DNA]</scope>
    <source>
        <strain evidence="1 2">MB_m1</strain>
    </source>
</reference>
<dbReference type="SUPFAM" id="SSF51182">
    <property type="entry name" value="RmlC-like cupins"/>
    <property type="match status" value="1"/>
</dbReference>
<dbReference type="eggNOG" id="ENOG502S90D">
    <property type="taxonomic scope" value="Eukaryota"/>
</dbReference>
<dbReference type="Proteomes" id="UP000006753">
    <property type="component" value="Unassembled WGS sequence"/>
</dbReference>
<dbReference type="KEGG" id="mbe:MBM_08873"/>
<gene>
    <name evidence="1" type="ORF">MBM_08873</name>
</gene>
<dbReference type="InParanoid" id="K1XKC6"/>
<dbReference type="PANTHER" id="PTHR36156">
    <property type="entry name" value="SLR2101 PROTEIN"/>
    <property type="match status" value="1"/>
</dbReference>
<evidence type="ECO:0000313" key="2">
    <source>
        <dbReference type="Proteomes" id="UP000006753"/>
    </source>
</evidence>
<dbReference type="EMBL" id="JH921453">
    <property type="protein sequence ID" value="EKD12919.1"/>
    <property type="molecule type" value="Genomic_DNA"/>
</dbReference>
<dbReference type="InterPro" id="IPR011051">
    <property type="entry name" value="RmlC_Cupin_sf"/>
</dbReference>